<dbReference type="Proteomes" id="UP001147695">
    <property type="component" value="Unassembled WGS sequence"/>
</dbReference>
<protein>
    <submittedName>
        <fullName evidence="2">Transcription factor IIIC subunit 5</fullName>
    </submittedName>
</protein>
<comment type="caution">
    <text evidence="2">The sequence shown here is derived from an EMBL/GenBank/DDBJ whole genome shotgun (WGS) entry which is preliminary data.</text>
</comment>
<evidence type="ECO:0000259" key="1">
    <source>
        <dbReference type="Pfam" id="PF09734"/>
    </source>
</evidence>
<evidence type="ECO:0000313" key="2">
    <source>
        <dbReference type="EMBL" id="KAJ5351766.1"/>
    </source>
</evidence>
<accession>A0A9W9R146</accession>
<dbReference type="InterPro" id="IPR019136">
    <property type="entry name" value="TF_IIIC_su-5_HTH"/>
</dbReference>
<reference evidence="2" key="1">
    <citation type="submission" date="2022-12" db="EMBL/GenBank/DDBJ databases">
        <authorList>
            <person name="Petersen C."/>
        </authorList>
    </citation>
    <scope>NUCLEOTIDE SEQUENCE</scope>
    <source>
        <strain evidence="2">IBT 35673</strain>
    </source>
</reference>
<dbReference type="EMBL" id="JAPZBQ010000001">
    <property type="protein sequence ID" value="KAJ5351766.1"/>
    <property type="molecule type" value="Genomic_DNA"/>
</dbReference>
<sequence length="290" mass="33812">MQPTRESTTSDKELINVFSQDMIFTGTTVSMRQNTVPQEDHCDKAEYNVDPRLAEIVDEIQQLLDRRPVITVRVLLDWMTPTSHIDVERALPLSGYMFEDGPWKKALIKFGVDPRARPYFRYFQTITFDMSFDPILERGKYDWEKEREFTFPQLLKADDNVPHVFSGRKFVPDDNSWQICDISDGLLQSIIASSDIRQTVTIDDGFFWNGTMAKLEVIMRDKLVCIRDGRTPDDEEYVSLLSFPDNYQRPIGRDYIQYGMEFGQPYTQKQSYLRGQIVARARRSIRASSQ</sequence>
<name>A0A9W9R146_PENBR</name>
<dbReference type="GO" id="GO:0006384">
    <property type="term" value="P:transcription initiation at RNA polymerase III promoter"/>
    <property type="evidence" value="ECO:0007669"/>
    <property type="project" value="InterPro"/>
</dbReference>
<reference evidence="2" key="2">
    <citation type="journal article" date="2023" name="IMA Fungus">
        <title>Comparative genomic study of the Penicillium genus elucidates a diverse pangenome and 15 lateral gene transfer events.</title>
        <authorList>
            <person name="Petersen C."/>
            <person name="Sorensen T."/>
            <person name="Nielsen M.R."/>
            <person name="Sondergaard T.E."/>
            <person name="Sorensen J.L."/>
            <person name="Fitzpatrick D.A."/>
            <person name="Frisvad J.C."/>
            <person name="Nielsen K.L."/>
        </authorList>
    </citation>
    <scope>NUCLEOTIDE SEQUENCE</scope>
    <source>
        <strain evidence="2">IBT 35673</strain>
    </source>
</reference>
<feature type="domain" description="Transcription factor IIIC subunit 5 HTH" evidence="1">
    <location>
        <begin position="24"/>
        <end position="128"/>
    </location>
</feature>
<dbReference type="InterPro" id="IPR040454">
    <property type="entry name" value="TF_IIIC_Tfc1/Sfc1"/>
</dbReference>
<dbReference type="Pfam" id="PF09734">
    <property type="entry name" value="Tau95"/>
    <property type="match status" value="1"/>
</dbReference>
<dbReference type="PANTHER" id="PTHR13230:SF5">
    <property type="entry name" value="GENERAL TRANSCRIPTION FACTOR 3C POLYPEPTIDE 5"/>
    <property type="match status" value="1"/>
</dbReference>
<organism evidence="2 3">
    <name type="scientific">Penicillium brevicompactum</name>
    <dbReference type="NCBI Taxonomy" id="5074"/>
    <lineage>
        <taxon>Eukaryota</taxon>
        <taxon>Fungi</taxon>
        <taxon>Dikarya</taxon>
        <taxon>Ascomycota</taxon>
        <taxon>Pezizomycotina</taxon>
        <taxon>Eurotiomycetes</taxon>
        <taxon>Eurotiomycetidae</taxon>
        <taxon>Eurotiales</taxon>
        <taxon>Aspergillaceae</taxon>
        <taxon>Penicillium</taxon>
    </lineage>
</organism>
<gene>
    <name evidence="2" type="ORF">N7452_000740</name>
</gene>
<dbReference type="PANTHER" id="PTHR13230">
    <property type="entry name" value="GENERAL TRANSCRIPTION FACTOR IIIC, POLYPEPTIDE 5"/>
    <property type="match status" value="1"/>
</dbReference>
<dbReference type="GO" id="GO:0000127">
    <property type="term" value="C:transcription factor TFIIIC complex"/>
    <property type="evidence" value="ECO:0007669"/>
    <property type="project" value="InterPro"/>
</dbReference>
<dbReference type="GO" id="GO:0001003">
    <property type="term" value="F:RNA polymerase III type 2 promoter sequence-specific DNA binding"/>
    <property type="evidence" value="ECO:0007669"/>
    <property type="project" value="TreeGrafter"/>
</dbReference>
<evidence type="ECO:0000313" key="3">
    <source>
        <dbReference type="Proteomes" id="UP001147695"/>
    </source>
</evidence>
<proteinExistence type="predicted"/>
<dbReference type="GO" id="GO:0001002">
    <property type="term" value="F:RNA polymerase III type 1 promoter sequence-specific DNA binding"/>
    <property type="evidence" value="ECO:0007669"/>
    <property type="project" value="TreeGrafter"/>
</dbReference>
<dbReference type="AlphaFoldDB" id="A0A9W9R146"/>